<evidence type="ECO:0008006" key="3">
    <source>
        <dbReference type="Google" id="ProtNLM"/>
    </source>
</evidence>
<dbReference type="AlphaFoldDB" id="A0A7W5BCI0"/>
<dbReference type="Proteomes" id="UP000541535">
    <property type="component" value="Unassembled WGS sequence"/>
</dbReference>
<dbReference type="EMBL" id="JACHXD010000010">
    <property type="protein sequence ID" value="MBB3120617.1"/>
    <property type="molecule type" value="Genomic_DNA"/>
</dbReference>
<accession>A0A7W5BCI0</accession>
<protein>
    <recommendedName>
        <fullName evidence="3">BPSL0067 family protein</fullName>
    </recommendedName>
</protein>
<reference evidence="1 2" key="1">
    <citation type="submission" date="2020-08" db="EMBL/GenBank/DDBJ databases">
        <title>Genomic Encyclopedia of Type Strains, Phase III (KMG-III): the genomes of soil and plant-associated and newly described type strains.</title>
        <authorList>
            <person name="Whitman W."/>
        </authorList>
    </citation>
    <scope>NUCLEOTIDE SEQUENCE [LARGE SCALE GENOMIC DNA]</scope>
    <source>
        <strain evidence="1 2">CECT 8897</strain>
    </source>
</reference>
<sequence length="123" mass="13256">MPYIASGKFTDETEVIGNGQCVTLVKKLTGAPPSSLWREGEKVMNLLSSGKPIARGTAIATFINGRYPNLPSGNHAAVFIRSVAGGIEIFDQWKKQKPAKRILSFGRPAAAGVNRPELYSIVK</sequence>
<evidence type="ECO:0000313" key="1">
    <source>
        <dbReference type="EMBL" id="MBB3120617.1"/>
    </source>
</evidence>
<gene>
    <name evidence="1" type="ORF">FHS03_003684</name>
</gene>
<evidence type="ECO:0000313" key="2">
    <source>
        <dbReference type="Proteomes" id="UP000541535"/>
    </source>
</evidence>
<keyword evidence="2" id="KW-1185">Reference proteome</keyword>
<dbReference type="RefSeq" id="WP_183442383.1">
    <property type="nucleotide sequence ID" value="NZ_JACHXD010000010.1"/>
</dbReference>
<comment type="caution">
    <text evidence="1">The sequence shown here is derived from an EMBL/GenBank/DDBJ whole genome shotgun (WGS) entry which is preliminary data.</text>
</comment>
<proteinExistence type="predicted"/>
<name>A0A7W5BCI0_9BURK</name>
<organism evidence="1 2">
    <name type="scientific">Pseudoduganella violacea</name>
    <dbReference type="NCBI Taxonomy" id="1715466"/>
    <lineage>
        <taxon>Bacteria</taxon>
        <taxon>Pseudomonadati</taxon>
        <taxon>Pseudomonadota</taxon>
        <taxon>Betaproteobacteria</taxon>
        <taxon>Burkholderiales</taxon>
        <taxon>Oxalobacteraceae</taxon>
        <taxon>Telluria group</taxon>
        <taxon>Pseudoduganella</taxon>
    </lineage>
</organism>
<dbReference type="NCBIfam" id="NF033857">
    <property type="entry name" value="BPSL0067_fam"/>
    <property type="match status" value="1"/>
</dbReference>
<dbReference type="InterPro" id="IPR047746">
    <property type="entry name" value="Dae2/Tae2-like"/>
</dbReference>